<accession>A0A2I1HIZ9</accession>
<evidence type="ECO:0000313" key="1">
    <source>
        <dbReference type="EMBL" id="PKY58836.1"/>
    </source>
</evidence>
<protein>
    <submittedName>
        <fullName evidence="1">Uncharacterized protein</fullName>
    </submittedName>
</protein>
<dbReference type="VEuPathDB" id="FungiDB:FUN_020199"/>
<comment type="caution">
    <text evidence="1">The sequence shown here is derived from an EMBL/GenBank/DDBJ whole genome shotgun (WGS) entry which is preliminary data.</text>
</comment>
<name>A0A2I1HIZ9_9GLOM</name>
<dbReference type="EMBL" id="LLXI01003215">
    <property type="protein sequence ID" value="PKY58836.1"/>
    <property type="molecule type" value="Genomic_DNA"/>
</dbReference>
<organism evidence="1 2">
    <name type="scientific">Rhizophagus irregularis</name>
    <dbReference type="NCBI Taxonomy" id="588596"/>
    <lineage>
        <taxon>Eukaryota</taxon>
        <taxon>Fungi</taxon>
        <taxon>Fungi incertae sedis</taxon>
        <taxon>Mucoromycota</taxon>
        <taxon>Glomeromycotina</taxon>
        <taxon>Glomeromycetes</taxon>
        <taxon>Glomerales</taxon>
        <taxon>Glomeraceae</taxon>
        <taxon>Rhizophagus</taxon>
    </lineage>
</organism>
<evidence type="ECO:0000313" key="2">
    <source>
        <dbReference type="Proteomes" id="UP000234323"/>
    </source>
</evidence>
<keyword evidence="2" id="KW-1185">Reference proteome</keyword>
<proteinExistence type="predicted"/>
<dbReference type="VEuPathDB" id="FungiDB:RhiirA1_458942"/>
<sequence>MVRLSASSTLNLETVSSVESESLNSEALNSEALKWFGMSVSPSFIQKSKFKTNICEITTIFFPARSGVKVRFWEFRNSENVLWISFARGILTTGTLDLGFGDRFFGKFPSNPRRIQGHSHTRWILAVHFRRTHGFRISDLTVGRVTFDTGFLQATCSSDLFDPFFERVVGFSVFLDADLGRAKDTSSTTVAGYVLAMGTVLNSVDEHTILNGGGMDACVLLWESQCLHFSSVLGPRASVVFNHHRRLFLRFLQLQGAGNILKLGNNHLMKSAVISQELQLGILSNRVKTMSKKEEESKLEGEPSFLTHLESKRPAEEYSPVTILPPNLWIALLFNVLMKPSAKEKQNMVESVFDDNVQTSIIKVIFKDEFDFKKHYENLCICLFNFSFNILHNANTLEITYRKAFVNPLILKAFDDLNDKIRFQIREIESKLCKRFLEVVGNAMAEDITGYYGDMEKLFKAMQILIFYQHHHHLTCDVSEDQLPCIQSFGLLVYFTRNITEVQKYSPSDKNLLEALS</sequence>
<gene>
    <name evidence="1" type="ORF">RhiirA4_481088</name>
</gene>
<dbReference type="VEuPathDB" id="FungiDB:RhiirA1_470293"/>
<dbReference type="AlphaFoldDB" id="A0A2I1HIZ9"/>
<dbReference type="VEuPathDB" id="FungiDB:FUN_020200"/>
<dbReference type="Proteomes" id="UP000234323">
    <property type="component" value="Unassembled WGS sequence"/>
</dbReference>
<dbReference type="VEuPathDB" id="FungiDB:RhiirFUN_019174"/>
<reference evidence="1 2" key="1">
    <citation type="submission" date="2015-10" db="EMBL/GenBank/DDBJ databases">
        <title>Genome analyses suggest a sexual origin of heterokaryosis in a supposedly ancient asexual fungus.</title>
        <authorList>
            <person name="Ropars J."/>
            <person name="Sedzielewska K."/>
            <person name="Noel J."/>
            <person name="Charron P."/>
            <person name="Farinelli L."/>
            <person name="Marton T."/>
            <person name="Kruger M."/>
            <person name="Pelin A."/>
            <person name="Brachmann A."/>
            <person name="Corradi N."/>
        </authorList>
    </citation>
    <scope>NUCLEOTIDE SEQUENCE [LARGE SCALE GENOMIC DNA]</scope>
    <source>
        <strain evidence="1 2">A4</strain>
    </source>
</reference>
<dbReference type="VEuPathDB" id="FungiDB:RhiirFUN_019173"/>